<evidence type="ECO:0000313" key="3">
    <source>
        <dbReference type="Proteomes" id="UP000298663"/>
    </source>
</evidence>
<sequence>MKIGLLSLLAFATLIPLCASTAEVSMCLYCASQDFFDNALHFVERQVINGKTRTKYIADRDCNSTSQHMKEIECMGRCFTMQADYKVSEALVTAEVRSCEALHFNEDEREAYNENRCYERTFKGKQETFCFCDDEQYCNKEIVEKNGQKMFPDSSVDFDSSEEVVKNVELEEVDDKADMKETDNTMQEAQKVLQAIVPEAFTKRADAITQKGDKTANSADGTIYSLKLVLIVIVGFFVI</sequence>
<proteinExistence type="predicted"/>
<protein>
    <submittedName>
        <fullName evidence="2">Uncharacterized protein</fullName>
    </submittedName>
</protein>
<reference evidence="2 3" key="2">
    <citation type="journal article" date="2019" name="G3 (Bethesda)">
        <title>Hybrid Assembly of the Genome of the Entomopathogenic Nematode Steinernema carpocapsae Identifies the X-Chromosome.</title>
        <authorList>
            <person name="Serra L."/>
            <person name="Macchietto M."/>
            <person name="Macias-Munoz A."/>
            <person name="McGill C.J."/>
            <person name="Rodriguez I.M."/>
            <person name="Rodriguez B."/>
            <person name="Murad R."/>
            <person name="Mortazavi A."/>
        </authorList>
    </citation>
    <scope>NUCLEOTIDE SEQUENCE [LARGE SCALE GENOMIC DNA]</scope>
    <source>
        <strain evidence="2 3">ALL</strain>
    </source>
</reference>
<evidence type="ECO:0000256" key="1">
    <source>
        <dbReference type="SAM" id="SignalP"/>
    </source>
</evidence>
<keyword evidence="3" id="KW-1185">Reference proteome</keyword>
<accession>A0A4V5ZYL5</accession>
<dbReference type="AlphaFoldDB" id="A0A4V5ZYL5"/>
<dbReference type="EMBL" id="AZBU02000010">
    <property type="protein sequence ID" value="TKR63035.1"/>
    <property type="molecule type" value="Genomic_DNA"/>
</dbReference>
<organism evidence="2 3">
    <name type="scientific">Steinernema carpocapsae</name>
    <name type="common">Entomopathogenic nematode</name>
    <dbReference type="NCBI Taxonomy" id="34508"/>
    <lineage>
        <taxon>Eukaryota</taxon>
        <taxon>Metazoa</taxon>
        <taxon>Ecdysozoa</taxon>
        <taxon>Nematoda</taxon>
        <taxon>Chromadorea</taxon>
        <taxon>Rhabditida</taxon>
        <taxon>Tylenchina</taxon>
        <taxon>Panagrolaimomorpha</taxon>
        <taxon>Strongyloidoidea</taxon>
        <taxon>Steinernematidae</taxon>
        <taxon>Steinernema</taxon>
    </lineage>
</organism>
<feature type="signal peptide" evidence="1">
    <location>
        <begin position="1"/>
        <end position="20"/>
    </location>
</feature>
<feature type="chain" id="PRO_5020673602" evidence="1">
    <location>
        <begin position="21"/>
        <end position="239"/>
    </location>
</feature>
<dbReference type="Proteomes" id="UP000298663">
    <property type="component" value="Unassembled WGS sequence"/>
</dbReference>
<keyword evidence="1" id="KW-0732">Signal</keyword>
<comment type="caution">
    <text evidence="2">The sequence shown here is derived from an EMBL/GenBank/DDBJ whole genome shotgun (WGS) entry which is preliminary data.</text>
</comment>
<reference evidence="2 3" key="1">
    <citation type="journal article" date="2015" name="Genome Biol.">
        <title>Comparative genomics of Steinernema reveals deeply conserved gene regulatory networks.</title>
        <authorList>
            <person name="Dillman A.R."/>
            <person name="Macchietto M."/>
            <person name="Porter C.F."/>
            <person name="Rogers A."/>
            <person name="Williams B."/>
            <person name="Antoshechkin I."/>
            <person name="Lee M.M."/>
            <person name="Goodwin Z."/>
            <person name="Lu X."/>
            <person name="Lewis E.E."/>
            <person name="Goodrich-Blair H."/>
            <person name="Stock S.P."/>
            <person name="Adams B.J."/>
            <person name="Sternberg P.W."/>
            <person name="Mortazavi A."/>
        </authorList>
    </citation>
    <scope>NUCLEOTIDE SEQUENCE [LARGE SCALE GENOMIC DNA]</scope>
    <source>
        <strain evidence="2 3">ALL</strain>
    </source>
</reference>
<name>A0A4V5ZYL5_STECR</name>
<gene>
    <name evidence="2" type="ORF">L596_026918</name>
</gene>
<evidence type="ECO:0000313" key="2">
    <source>
        <dbReference type="EMBL" id="TKR63035.1"/>
    </source>
</evidence>